<dbReference type="InterPro" id="IPR050302">
    <property type="entry name" value="Rab_GAP_TBC_domain"/>
</dbReference>
<dbReference type="Gene3D" id="1.10.472.80">
    <property type="entry name" value="Ypt/Rab-GAP domain of gyp1p, domain 3"/>
    <property type="match status" value="1"/>
</dbReference>
<dbReference type="GO" id="GO:0005096">
    <property type="term" value="F:GTPase activator activity"/>
    <property type="evidence" value="ECO:0007669"/>
    <property type="project" value="TreeGrafter"/>
</dbReference>
<name>A0AAD1U664_EUPCR</name>
<evidence type="ECO:0000313" key="3">
    <source>
        <dbReference type="Proteomes" id="UP001295684"/>
    </source>
</evidence>
<dbReference type="SMART" id="SM00164">
    <property type="entry name" value="TBC"/>
    <property type="match status" value="1"/>
</dbReference>
<evidence type="ECO:0000259" key="1">
    <source>
        <dbReference type="PROSITE" id="PS50086"/>
    </source>
</evidence>
<dbReference type="InterPro" id="IPR035969">
    <property type="entry name" value="Rab-GAP_TBC_sf"/>
</dbReference>
<proteinExistence type="predicted"/>
<dbReference type="PANTHER" id="PTHR47219:SF9">
    <property type="entry name" value="GTPASE ACTIVATING PROTEIN AND CENTROSOME-ASSOCIATED, ISOFORM B"/>
    <property type="match status" value="1"/>
</dbReference>
<protein>
    <recommendedName>
        <fullName evidence="1">Rab-GAP TBC domain-containing protein</fullName>
    </recommendedName>
</protein>
<dbReference type="InterPro" id="IPR000195">
    <property type="entry name" value="Rab-GAP-TBC_dom"/>
</dbReference>
<reference evidence="2" key="1">
    <citation type="submission" date="2023-07" db="EMBL/GenBank/DDBJ databases">
        <authorList>
            <consortium name="AG Swart"/>
            <person name="Singh M."/>
            <person name="Singh A."/>
            <person name="Seah K."/>
            <person name="Emmerich C."/>
        </authorList>
    </citation>
    <scope>NUCLEOTIDE SEQUENCE</scope>
    <source>
        <strain evidence="2">DP1</strain>
    </source>
</reference>
<accession>A0AAD1U664</accession>
<sequence>MSTIDKIKSRRVTNRGLNKKYANLAEHKVARNTKIRSTEWHKGKSVSLKYKSRPFKSFNRKINKLSKSIRNSVRAIPIKKNNLQERRSSVQAVSRNSINLNKEDNRKGHEEIEAMETHYMTAKNNNLTDKIHKSKSKLDHNEDKLEKNPFKPAKFISFGNLSPKRIYKDKGAIERRAVLLQAQTAEDDEKRNKFTPLNIARRVSTIHESPPGKRKCDLDDLSSRMLPKNIPNTTRDHQMANGKKYFSRVKSFEAYFNKIKKQKIMTYTKISASERPISKALLFKIISNRQKQEGDLIFCKCEKHPEIFQRGDLMMYFSRKRVYDELLSCAYKTFDTYKSIDDLEKNKRVMDIVKDVPRTFSNYEIFNYHEMIAKVFRILLVFLEYKNGVEYYQGMNCIVGALAIHTEESKAFWLFIDLLEGYNLDDAYKPNLEGCALFTNEIQQMVSKKFKKVHAHITSIGISYEMFCVNWVISFFCSYMPLHMIPIFFENFHKKGWPVFYKVISNIFKTLEKSLLKCQDICEVLEVFKSLKYPDTSDLAPSGSKLYKNCRITKKWKAILK</sequence>
<dbReference type="AlphaFoldDB" id="A0AAD1U664"/>
<gene>
    <name evidence="2" type="ORF">ECRASSUSDP1_LOCUS2202</name>
</gene>
<dbReference type="PROSITE" id="PS50086">
    <property type="entry name" value="TBC_RABGAP"/>
    <property type="match status" value="1"/>
</dbReference>
<organism evidence="2 3">
    <name type="scientific">Euplotes crassus</name>
    <dbReference type="NCBI Taxonomy" id="5936"/>
    <lineage>
        <taxon>Eukaryota</taxon>
        <taxon>Sar</taxon>
        <taxon>Alveolata</taxon>
        <taxon>Ciliophora</taxon>
        <taxon>Intramacronucleata</taxon>
        <taxon>Spirotrichea</taxon>
        <taxon>Hypotrichia</taxon>
        <taxon>Euplotida</taxon>
        <taxon>Euplotidae</taxon>
        <taxon>Moneuplotes</taxon>
    </lineage>
</organism>
<dbReference type="PANTHER" id="PTHR47219">
    <property type="entry name" value="RAB GTPASE-ACTIVATING PROTEIN 1-LIKE"/>
    <property type="match status" value="1"/>
</dbReference>
<dbReference type="Proteomes" id="UP001295684">
    <property type="component" value="Unassembled WGS sequence"/>
</dbReference>
<keyword evidence="3" id="KW-1185">Reference proteome</keyword>
<dbReference type="Pfam" id="PF00566">
    <property type="entry name" value="RabGAP-TBC"/>
    <property type="match status" value="1"/>
</dbReference>
<feature type="domain" description="Rab-GAP TBC" evidence="1">
    <location>
        <begin position="313"/>
        <end position="496"/>
    </location>
</feature>
<dbReference type="GO" id="GO:0031267">
    <property type="term" value="F:small GTPase binding"/>
    <property type="evidence" value="ECO:0007669"/>
    <property type="project" value="TreeGrafter"/>
</dbReference>
<dbReference type="SUPFAM" id="SSF47923">
    <property type="entry name" value="Ypt/Rab-GAP domain of gyp1p"/>
    <property type="match status" value="2"/>
</dbReference>
<dbReference type="Gene3D" id="1.10.8.270">
    <property type="entry name" value="putative rabgap domain of human tbc1 domain family member 14 like domains"/>
    <property type="match status" value="1"/>
</dbReference>
<dbReference type="EMBL" id="CAMPGE010002088">
    <property type="protein sequence ID" value="CAI2360894.1"/>
    <property type="molecule type" value="Genomic_DNA"/>
</dbReference>
<evidence type="ECO:0000313" key="2">
    <source>
        <dbReference type="EMBL" id="CAI2360894.1"/>
    </source>
</evidence>
<comment type="caution">
    <text evidence="2">The sequence shown here is derived from an EMBL/GenBank/DDBJ whole genome shotgun (WGS) entry which is preliminary data.</text>
</comment>